<dbReference type="AlphaFoldDB" id="A0A0W8E6S9"/>
<organism evidence="1">
    <name type="scientific">hydrocarbon metagenome</name>
    <dbReference type="NCBI Taxonomy" id="938273"/>
    <lineage>
        <taxon>unclassified sequences</taxon>
        <taxon>metagenomes</taxon>
        <taxon>ecological metagenomes</taxon>
    </lineage>
</organism>
<sequence>MKTNNCCCNIPQRYGCRGTSRWIDHCHCHHCYLRGATGATGATGIGTTGSTGSTGFTGATGATGIAGSTGLTGSTGATGATGGITQLRGIEVQLQGEALTVASGAPVLFDTAITNQSLFMSYNAGTGLITITQSGVFYIDWWVSTDGIAGGEDVFITFSVITSAGDNIKASSPVGTGQISGNALIAITASPITPVTLQLVNATDGTIGYGFTLIKANLTIFNVAF</sequence>
<gene>
    <name evidence="1" type="ORF">ASZ90_018244</name>
</gene>
<comment type="caution">
    <text evidence="1">The sequence shown here is derived from an EMBL/GenBank/DDBJ whole genome shotgun (WGS) entry which is preliminary data.</text>
</comment>
<keyword evidence="1" id="KW-0966">Cell projection</keyword>
<dbReference type="EMBL" id="LNQE01001852">
    <property type="protein sequence ID" value="KUG04344.1"/>
    <property type="molecule type" value="Genomic_DNA"/>
</dbReference>
<keyword evidence="1" id="KW-0969">Cilium</keyword>
<name>A0A0W8E6S9_9ZZZZ</name>
<proteinExistence type="predicted"/>
<keyword evidence="1" id="KW-0282">Flagellum</keyword>
<evidence type="ECO:0000313" key="1">
    <source>
        <dbReference type="EMBL" id="KUG04344.1"/>
    </source>
</evidence>
<protein>
    <submittedName>
        <fullName evidence="1">Flagellar hook-length control protein flik</fullName>
    </submittedName>
</protein>
<reference evidence="1" key="1">
    <citation type="journal article" date="2015" name="Proc. Natl. Acad. Sci. U.S.A.">
        <title>Networks of energetic and metabolic interactions define dynamics in microbial communities.</title>
        <authorList>
            <person name="Embree M."/>
            <person name="Liu J.K."/>
            <person name="Al-Bassam M.M."/>
            <person name="Zengler K."/>
        </authorList>
    </citation>
    <scope>NUCLEOTIDE SEQUENCE</scope>
</reference>
<accession>A0A0W8E6S9</accession>